<sequence length="983" mass="111183">MAGDDDLVLVKKSLFDSLRQHCECCPYIGEQLQGLSDGHAVVIPGGCPSSEPSKKRKTLHGSGPQEGSQPSHSSQQPEPQLPSQRSQQPEPQLSSQPSQQPGSQFPSQSSNTSQGKKPRRAGAKTPRKSAAADWFLKNAPTATEWRKRQTELELNTVEQYEQVIRAFTDRTNVIVEREPYQGDGHSEHELIDLAERFAMLTRDSLTNAKLQRSFASFQVLILLSYCEVLRKRGVPYETIDPIIQHVAGGECGRRRILDSAPWINRLIVDLVSEGWTIYRATELFFIDALSITYLLYIHDNENPQLILEHLKRDEFMKHDYSDCLRPEYTIPGLIASLLDACNTTANKPSIDEICAALGYNSDCVPKSVDSIYKVHAASKSTPVTSLELDFDVLVPNSFQSNDGPLTSVPNPCPPVQQSVQSKTKNSASWRNTVINVWNDHSGDHQDFLSARKVPTNALGRPVASIQNTDDSAVSLSVLLYSLGGCGIREDILYRGLFPQKRWNDHGNVHEVTLHDAGLNEQVVHLFSNRIKLDQAIKSCIQLDLIVLDILVNYSPTYSISDQSRHQISQSFKHEELSRLGLMFVAHIYPRDQTLEPSFQNLGKLLLPHLERTWQYVQGEPRPILPAHARDNLVEASLAGCRLAATSRPTDMLIKIQDTGLPDHLRMEISNRQSISLRFKGDHDQSDVVIQDILKRIAIDSTDIRSHCSYGRLLLSRTENAILRKEFNKARLYLASWEVKNSPPSGLELQVVRMKNTVIGRVSRYEGQFEHARYCLEECLKTIPNDASRYHVMHHLADVYCELKSSGEAENLVLDEVKQLRARGKQHSKPFRRLALPLVEAYIEQRMLEAARTVLRELLNIYDEIASHDVADQLGHVRAMIGLARVGWYESRWSEAHQSLENALGLTGKYKTFSKRNFYIGFIHLFLFVVCFELRQYTEARRAFALANDILCEQVPRHFMPGMGSYFLERLVLRAESLQWPSAS</sequence>
<proteinExistence type="predicted"/>
<evidence type="ECO:0000256" key="1">
    <source>
        <dbReference type="SAM" id="MobiDB-lite"/>
    </source>
</evidence>
<organism evidence="2 3">
    <name type="scientific">Lepraria finkii</name>
    <dbReference type="NCBI Taxonomy" id="1340010"/>
    <lineage>
        <taxon>Eukaryota</taxon>
        <taxon>Fungi</taxon>
        <taxon>Dikarya</taxon>
        <taxon>Ascomycota</taxon>
        <taxon>Pezizomycotina</taxon>
        <taxon>Lecanoromycetes</taxon>
        <taxon>OSLEUM clade</taxon>
        <taxon>Lecanoromycetidae</taxon>
        <taxon>Lecanorales</taxon>
        <taxon>Lecanorineae</taxon>
        <taxon>Stereocaulaceae</taxon>
        <taxon>Lepraria</taxon>
    </lineage>
</organism>
<protein>
    <submittedName>
        <fullName evidence="2">Uncharacterized protein</fullName>
    </submittedName>
</protein>
<dbReference type="Gene3D" id="1.25.40.10">
    <property type="entry name" value="Tetratricopeptide repeat domain"/>
    <property type="match status" value="1"/>
</dbReference>
<dbReference type="EMBL" id="JBHFEH010000075">
    <property type="protein sequence ID" value="KAL2048933.1"/>
    <property type="molecule type" value="Genomic_DNA"/>
</dbReference>
<gene>
    <name evidence="2" type="ORF">ABVK25_010786</name>
</gene>
<comment type="caution">
    <text evidence="2">The sequence shown here is derived from an EMBL/GenBank/DDBJ whole genome shotgun (WGS) entry which is preliminary data.</text>
</comment>
<feature type="compositionally biased region" description="Basic residues" evidence="1">
    <location>
        <begin position="116"/>
        <end position="127"/>
    </location>
</feature>
<keyword evidence="3" id="KW-1185">Reference proteome</keyword>
<dbReference type="SUPFAM" id="SSF48452">
    <property type="entry name" value="TPR-like"/>
    <property type="match status" value="1"/>
</dbReference>
<feature type="region of interest" description="Disordered" evidence="1">
    <location>
        <begin position="43"/>
        <end position="136"/>
    </location>
</feature>
<evidence type="ECO:0000313" key="3">
    <source>
        <dbReference type="Proteomes" id="UP001590951"/>
    </source>
</evidence>
<evidence type="ECO:0000313" key="2">
    <source>
        <dbReference type="EMBL" id="KAL2048933.1"/>
    </source>
</evidence>
<name>A0ABR4AUW6_9LECA</name>
<accession>A0ABR4AUW6</accession>
<dbReference type="Proteomes" id="UP001590951">
    <property type="component" value="Unassembled WGS sequence"/>
</dbReference>
<dbReference type="InterPro" id="IPR011990">
    <property type="entry name" value="TPR-like_helical_dom_sf"/>
</dbReference>
<feature type="compositionally biased region" description="Low complexity" evidence="1">
    <location>
        <begin position="62"/>
        <end position="110"/>
    </location>
</feature>
<reference evidence="2 3" key="1">
    <citation type="submission" date="2024-09" db="EMBL/GenBank/DDBJ databases">
        <title>Rethinking Asexuality: The Enigmatic Case of Functional Sexual Genes in Lepraria (Stereocaulaceae).</title>
        <authorList>
            <person name="Doellman M."/>
            <person name="Sun Y."/>
            <person name="Barcenas-Pena A."/>
            <person name="Lumbsch H.T."/>
            <person name="Grewe F."/>
        </authorList>
    </citation>
    <scope>NUCLEOTIDE SEQUENCE [LARGE SCALE GENOMIC DNA]</scope>
    <source>
        <strain evidence="2 3">Grewe 0041</strain>
    </source>
</reference>